<sequence>MIFNCTGVQTEDNKFLCRVCLKSFSLQRLLNRHVKCHTDIKRYLCTFCGKGFNDTFDLKRHTRTHTGVRPYKCEHCDKAFTQRCSLESHARKVHNVQFNYKHKERRDKLYVCEECGHSTRQSEEHFVHMNDQHPHVPTSNECSNIPPASQENVHSRASCLRGSINADVTDQVSCGGSNDRNNHAGCDDQTNNVKEESEDSDEEIDVESPVVNLFPYR</sequence>
<dbReference type="EMBL" id="AMQM01001158">
    <property type="status" value="NOT_ANNOTATED_CDS"/>
    <property type="molecule type" value="Genomic_DNA"/>
</dbReference>
<evidence type="ECO:0000313" key="10">
    <source>
        <dbReference type="EMBL" id="ESN99236.1"/>
    </source>
</evidence>
<dbReference type="InterPro" id="IPR036236">
    <property type="entry name" value="Znf_C2H2_sf"/>
</dbReference>
<dbReference type="CTD" id="20194890"/>
<keyword evidence="3" id="KW-0677">Repeat</keyword>
<feature type="region of interest" description="Disordered" evidence="8">
    <location>
        <begin position="176"/>
        <end position="208"/>
    </location>
</feature>
<dbReference type="InterPro" id="IPR027756">
    <property type="entry name" value="Ovo-like"/>
</dbReference>
<keyword evidence="6" id="KW-0539">Nucleus</keyword>
<dbReference type="InParanoid" id="T1EE88"/>
<dbReference type="KEGG" id="hro:HELRODRAFT_107225"/>
<feature type="domain" description="C2H2-type" evidence="9">
    <location>
        <begin position="43"/>
        <end position="70"/>
    </location>
</feature>
<dbReference type="eggNOG" id="KOG3576">
    <property type="taxonomic scope" value="Eukaryota"/>
</dbReference>
<evidence type="ECO:0000256" key="1">
    <source>
        <dbReference type="ARBA" id="ARBA00004123"/>
    </source>
</evidence>
<keyword evidence="4 7" id="KW-0863">Zinc-finger</keyword>
<dbReference type="AlphaFoldDB" id="T1EE88"/>
<dbReference type="Pfam" id="PF00096">
    <property type="entry name" value="zf-C2H2"/>
    <property type="match status" value="2"/>
</dbReference>
<dbReference type="SUPFAM" id="SSF57667">
    <property type="entry name" value="beta-beta-alpha zinc fingers"/>
    <property type="match status" value="2"/>
</dbReference>
<dbReference type="GO" id="GO:0008270">
    <property type="term" value="F:zinc ion binding"/>
    <property type="evidence" value="ECO:0007669"/>
    <property type="project" value="UniProtKB-KW"/>
</dbReference>
<dbReference type="GO" id="GO:0048731">
    <property type="term" value="P:system development"/>
    <property type="evidence" value="ECO:0007669"/>
    <property type="project" value="UniProtKB-ARBA"/>
</dbReference>
<protein>
    <recommendedName>
        <fullName evidence="9">C2H2-type domain-containing protein</fullName>
    </recommendedName>
</protein>
<dbReference type="InterPro" id="IPR013087">
    <property type="entry name" value="Znf_C2H2_type"/>
</dbReference>
<evidence type="ECO:0000256" key="6">
    <source>
        <dbReference type="ARBA" id="ARBA00023242"/>
    </source>
</evidence>
<evidence type="ECO:0000313" key="12">
    <source>
        <dbReference type="Proteomes" id="UP000015101"/>
    </source>
</evidence>
<evidence type="ECO:0000256" key="3">
    <source>
        <dbReference type="ARBA" id="ARBA00022737"/>
    </source>
</evidence>
<gene>
    <name evidence="11" type="primary">20194890</name>
    <name evidence="10" type="ORF">HELRODRAFT_107225</name>
</gene>
<evidence type="ECO:0000256" key="5">
    <source>
        <dbReference type="ARBA" id="ARBA00022833"/>
    </source>
</evidence>
<comment type="subcellular location">
    <subcellularLocation>
        <location evidence="1">Nucleus</location>
    </subcellularLocation>
</comment>
<dbReference type="FunFam" id="3.30.160.60:FF:000452">
    <property type="entry name" value="Transcription factor Ovo-like 2"/>
    <property type="match status" value="1"/>
</dbReference>
<dbReference type="FunFam" id="3.30.160.60:FF:000246">
    <property type="entry name" value="Transcription factor Ovo-like 2"/>
    <property type="match status" value="1"/>
</dbReference>
<dbReference type="PANTHER" id="PTHR10032:SF271">
    <property type="entry name" value="RH12261P-RELATED"/>
    <property type="match status" value="1"/>
</dbReference>
<dbReference type="OrthoDB" id="6508643at2759"/>
<accession>T1EE88</accession>
<dbReference type="SMART" id="SM00355">
    <property type="entry name" value="ZnF_C2H2"/>
    <property type="match status" value="4"/>
</dbReference>
<dbReference type="EnsemblMetazoa" id="HelroT107225">
    <property type="protein sequence ID" value="HelroP107225"/>
    <property type="gene ID" value="HelroG107225"/>
</dbReference>
<dbReference type="RefSeq" id="XP_009023108.1">
    <property type="nucleotide sequence ID" value="XM_009024860.1"/>
</dbReference>
<feature type="region of interest" description="Disordered" evidence="8">
    <location>
        <begin position="131"/>
        <end position="156"/>
    </location>
</feature>
<feature type="domain" description="C2H2-type" evidence="9">
    <location>
        <begin position="71"/>
        <end position="94"/>
    </location>
</feature>
<keyword evidence="12" id="KW-1185">Reference proteome</keyword>
<dbReference type="GO" id="GO:0009913">
    <property type="term" value="P:epidermal cell differentiation"/>
    <property type="evidence" value="ECO:0000318"/>
    <property type="project" value="GO_Central"/>
</dbReference>
<dbReference type="PROSITE" id="PS50157">
    <property type="entry name" value="ZINC_FINGER_C2H2_2"/>
    <property type="match status" value="3"/>
</dbReference>
<feature type="compositionally biased region" description="Polar residues" evidence="8">
    <location>
        <begin position="137"/>
        <end position="152"/>
    </location>
</feature>
<dbReference type="HOGENOM" id="CLU_087964_2_0_1"/>
<evidence type="ECO:0000259" key="9">
    <source>
        <dbReference type="PROSITE" id="PS50157"/>
    </source>
</evidence>
<dbReference type="GO" id="GO:0003006">
    <property type="term" value="P:developmental process involved in reproduction"/>
    <property type="evidence" value="ECO:0007669"/>
    <property type="project" value="UniProtKB-ARBA"/>
</dbReference>
<keyword evidence="2" id="KW-0479">Metal-binding</keyword>
<dbReference type="GO" id="GO:0000981">
    <property type="term" value="F:DNA-binding transcription factor activity, RNA polymerase II-specific"/>
    <property type="evidence" value="ECO:0000318"/>
    <property type="project" value="GO_Central"/>
</dbReference>
<dbReference type="EMBL" id="KB097143">
    <property type="protein sequence ID" value="ESN99236.1"/>
    <property type="molecule type" value="Genomic_DNA"/>
</dbReference>
<evidence type="ECO:0000256" key="8">
    <source>
        <dbReference type="SAM" id="MobiDB-lite"/>
    </source>
</evidence>
<keyword evidence="5" id="KW-0862">Zinc</keyword>
<reference evidence="11" key="3">
    <citation type="submission" date="2015-06" db="UniProtKB">
        <authorList>
            <consortium name="EnsemblMetazoa"/>
        </authorList>
    </citation>
    <scope>IDENTIFICATION</scope>
</reference>
<evidence type="ECO:0000256" key="2">
    <source>
        <dbReference type="ARBA" id="ARBA00022723"/>
    </source>
</evidence>
<dbReference type="PROSITE" id="PS00028">
    <property type="entry name" value="ZINC_FINGER_C2H2_1"/>
    <property type="match status" value="3"/>
</dbReference>
<evidence type="ECO:0000256" key="7">
    <source>
        <dbReference type="PROSITE-ProRule" id="PRU00042"/>
    </source>
</evidence>
<dbReference type="Proteomes" id="UP000015101">
    <property type="component" value="Unassembled WGS sequence"/>
</dbReference>
<evidence type="ECO:0000256" key="4">
    <source>
        <dbReference type="ARBA" id="ARBA00022771"/>
    </source>
</evidence>
<organism evidence="11 12">
    <name type="scientific">Helobdella robusta</name>
    <name type="common">Californian leech</name>
    <dbReference type="NCBI Taxonomy" id="6412"/>
    <lineage>
        <taxon>Eukaryota</taxon>
        <taxon>Metazoa</taxon>
        <taxon>Spiralia</taxon>
        <taxon>Lophotrochozoa</taxon>
        <taxon>Annelida</taxon>
        <taxon>Clitellata</taxon>
        <taxon>Hirudinea</taxon>
        <taxon>Rhynchobdellida</taxon>
        <taxon>Glossiphoniidae</taxon>
        <taxon>Helobdella</taxon>
    </lineage>
</organism>
<dbReference type="GO" id="GO:0005634">
    <property type="term" value="C:nucleus"/>
    <property type="evidence" value="ECO:0000318"/>
    <property type="project" value="GO_Central"/>
</dbReference>
<feature type="compositionally biased region" description="Acidic residues" evidence="8">
    <location>
        <begin position="196"/>
        <end position="206"/>
    </location>
</feature>
<proteinExistence type="predicted"/>
<dbReference type="GO" id="GO:0009887">
    <property type="term" value="P:animal organ morphogenesis"/>
    <property type="evidence" value="ECO:0007669"/>
    <property type="project" value="UniProtKB-ARBA"/>
</dbReference>
<name>T1EE88_HELRO</name>
<feature type="domain" description="C2H2-type" evidence="9">
    <location>
        <begin position="15"/>
        <end position="42"/>
    </location>
</feature>
<dbReference type="GO" id="GO:0000978">
    <property type="term" value="F:RNA polymerase II cis-regulatory region sequence-specific DNA binding"/>
    <property type="evidence" value="ECO:0000318"/>
    <property type="project" value="GO_Central"/>
</dbReference>
<reference evidence="10 12" key="2">
    <citation type="journal article" date="2013" name="Nature">
        <title>Insights into bilaterian evolution from three spiralian genomes.</title>
        <authorList>
            <person name="Simakov O."/>
            <person name="Marletaz F."/>
            <person name="Cho S.J."/>
            <person name="Edsinger-Gonzales E."/>
            <person name="Havlak P."/>
            <person name="Hellsten U."/>
            <person name="Kuo D.H."/>
            <person name="Larsson T."/>
            <person name="Lv J."/>
            <person name="Arendt D."/>
            <person name="Savage R."/>
            <person name="Osoegawa K."/>
            <person name="de Jong P."/>
            <person name="Grimwood J."/>
            <person name="Chapman J.A."/>
            <person name="Shapiro H."/>
            <person name="Aerts A."/>
            <person name="Otillar R.P."/>
            <person name="Terry A.Y."/>
            <person name="Boore J.L."/>
            <person name="Grigoriev I.V."/>
            <person name="Lindberg D.R."/>
            <person name="Seaver E.C."/>
            <person name="Weisblat D.A."/>
            <person name="Putnam N.H."/>
            <person name="Rokhsar D.S."/>
        </authorList>
    </citation>
    <scope>NUCLEOTIDE SEQUENCE</scope>
</reference>
<evidence type="ECO:0000313" key="11">
    <source>
        <dbReference type="EnsemblMetazoa" id="HelroP107225"/>
    </source>
</evidence>
<dbReference type="GeneID" id="20194890"/>
<reference evidence="12" key="1">
    <citation type="submission" date="2012-12" db="EMBL/GenBank/DDBJ databases">
        <authorList>
            <person name="Hellsten U."/>
            <person name="Grimwood J."/>
            <person name="Chapman J.A."/>
            <person name="Shapiro H."/>
            <person name="Aerts A."/>
            <person name="Otillar R.P."/>
            <person name="Terry A.Y."/>
            <person name="Boore J.L."/>
            <person name="Simakov O."/>
            <person name="Marletaz F."/>
            <person name="Cho S.-J."/>
            <person name="Edsinger-Gonzales E."/>
            <person name="Havlak P."/>
            <person name="Kuo D.-H."/>
            <person name="Larsson T."/>
            <person name="Lv J."/>
            <person name="Arendt D."/>
            <person name="Savage R."/>
            <person name="Osoegawa K."/>
            <person name="de Jong P."/>
            <person name="Lindberg D.R."/>
            <person name="Seaver E.C."/>
            <person name="Weisblat D.A."/>
            <person name="Putnam N.H."/>
            <person name="Grigoriev I.V."/>
            <person name="Rokhsar D.S."/>
        </authorList>
    </citation>
    <scope>NUCLEOTIDE SEQUENCE</scope>
</reference>
<dbReference type="Gene3D" id="3.30.160.60">
    <property type="entry name" value="Classic Zinc Finger"/>
    <property type="match status" value="2"/>
</dbReference>
<dbReference type="PANTHER" id="PTHR10032">
    <property type="entry name" value="ZINC FINGER PROTEIN WITH KRAB AND SCAN DOMAINS"/>
    <property type="match status" value="1"/>
</dbReference>
<dbReference type="GO" id="GO:0006357">
    <property type="term" value="P:regulation of transcription by RNA polymerase II"/>
    <property type="evidence" value="ECO:0000318"/>
    <property type="project" value="GO_Central"/>
</dbReference>